<feature type="compositionally biased region" description="Polar residues" evidence="2">
    <location>
        <begin position="181"/>
        <end position="205"/>
    </location>
</feature>
<protein>
    <submittedName>
        <fullName evidence="3">Zn cluster transcription factor Rds2</fullName>
    </submittedName>
</protein>
<feature type="compositionally biased region" description="Polar residues" evidence="2">
    <location>
        <begin position="1"/>
        <end position="26"/>
    </location>
</feature>
<dbReference type="GO" id="GO:0051321">
    <property type="term" value="P:meiotic cell cycle"/>
    <property type="evidence" value="ECO:0007669"/>
    <property type="project" value="UniProtKB-KW"/>
</dbReference>
<evidence type="ECO:0000313" key="3">
    <source>
        <dbReference type="EMBL" id="RMZ42914.1"/>
    </source>
</evidence>
<dbReference type="GO" id="GO:0005634">
    <property type="term" value="C:nucleus"/>
    <property type="evidence" value="ECO:0007669"/>
    <property type="project" value="TreeGrafter"/>
</dbReference>
<keyword evidence="1" id="KW-0469">Meiosis</keyword>
<dbReference type="EMBL" id="QQZZ01000099">
    <property type="protein sequence ID" value="RMZ42914.1"/>
    <property type="molecule type" value="Genomic_DNA"/>
</dbReference>
<feature type="compositionally biased region" description="Polar residues" evidence="2">
    <location>
        <begin position="150"/>
        <end position="160"/>
    </location>
</feature>
<feature type="compositionally biased region" description="Basic and acidic residues" evidence="2">
    <location>
        <begin position="124"/>
        <end position="145"/>
    </location>
</feature>
<comment type="caution">
    <text evidence="3">The sequence shown here is derived from an EMBL/GenBank/DDBJ whole genome shotgun (WGS) entry which is preliminary data.</text>
</comment>
<proteinExistence type="predicted"/>
<gene>
    <name evidence="3" type="ORF">CA14_007106</name>
</gene>
<feature type="region of interest" description="Disordered" evidence="2">
    <location>
        <begin position="123"/>
        <end position="160"/>
    </location>
</feature>
<dbReference type="InterPro" id="IPR053045">
    <property type="entry name" value="Zinc_cluster_trans_reg"/>
</dbReference>
<accession>A0AB74C847</accession>
<organism evidence="3 4">
    <name type="scientific">Aspergillus flavus</name>
    <dbReference type="NCBI Taxonomy" id="5059"/>
    <lineage>
        <taxon>Eukaryota</taxon>
        <taxon>Fungi</taxon>
        <taxon>Dikarya</taxon>
        <taxon>Ascomycota</taxon>
        <taxon>Pezizomycotina</taxon>
        <taxon>Eurotiomycetes</taxon>
        <taxon>Eurotiomycetidae</taxon>
        <taxon>Eurotiales</taxon>
        <taxon>Aspergillaceae</taxon>
        <taxon>Aspergillus</taxon>
        <taxon>Aspergillus subgen. Circumdati</taxon>
    </lineage>
</organism>
<feature type="region of interest" description="Disordered" evidence="2">
    <location>
        <begin position="176"/>
        <end position="209"/>
    </location>
</feature>
<feature type="compositionally biased region" description="Basic residues" evidence="2">
    <location>
        <begin position="62"/>
        <end position="71"/>
    </location>
</feature>
<sequence length="1357" mass="151855">MTEKNAAQTGTRPEQSGNGTLGNLKNSMAEGDAPKKDSTAKDNSRNSPASKGENAAAGTHASPKKRRKVNHGKQTTSPCIRTRIMAADPHTPLPFRGYELYDANPVATLLACVYCRRSRNIGHLCHDEPREPSKRARSEHEHSVGDDESVQNNDFSNVLQGMTGNVDVQDAAGQQILPNGIPSSSVQHGNLPSSSGQAPGATSQPVLGYNDWLGGQSQFQDMHTFHPSYMFNAPEVTNEYNLLGDFLSNSLLDDGSMFQNDDLQGIYSDPTLIGSMATLGGGPNAALLQQSQPPPLTQTQPSQGESIQGPISGAVNDKARETYYMTAADPSGSDPPEERMNKLLKAKYDAGLLRPFNYVKGYARLNQYMEKNLQQASRQKILRQLDKFRPKFRERMQSLTDIELILVEMWFERSLMEYDRVFASMAIPACCWRRTGEIFRGNKEMAELIGVPIETLRDGKLAIHEIIVEDQLTANFEGMATTSSNSEAEAETVLELAKELLQHLQNDTHEGVISVSDAFHSLDEHLGRLPLPSAPPIAIRRQLAAHGARLWNISAQMVSILGNITHLSAIALFMLDCAAPSHGSGSQRVLETALKTVQSCTENGFIELSQKIIEVVAVRLDRLERPMESADKAQIVSATAGYYMARVHLAWLQGRPDIADHLFSKIPAIATAYGQKRVLDLCYKIGSFALNDRHYDNAAKWSERALSAWELYNRNMAQCIGNDGLSILHASIRANLQLQDSLAKERLQKALKLIEKRWPHEFAVKALQLEILSKEGHCNGSVYLQSGLIESRTSFYVQGLQQLLVGKLAASDQQEWTERIFILLVWTLTNSRLPIQNSIGILCDTMKRVAKCGRGLLSEDVTNACLILIWKYIDVVSSEGNLHVAEHWCSFVLEEAMFQLSSENKTIFIRKYIACASDKSNVCAAYELFDNMADEYRKCPSALYLIYKAALNNRDFSQGHFYLDSLCQVGATGRTYLLPYAAEALRSGQTLLAAGCLQHVIDNLNDGFLEAKYIASLFIAAGCLFSAQLGKTGKVKEDDELLAQVIRVFEAAHRNEQNTVFSTVELEWISRRSYNIAVQARSCDYRLVVQLLDLSMHFTDLQRKTMTCEKQSGLWQHYLHCDSIKIFSIITEARKEQQHYENVQKIAQHCRTYIRSRPQIENTREQHSEWLKEYRRILSIDLECAIFFNQWDNVPSIIGESKSIMDDELCSIFLDCVLRCAASVTYIIKAVEKIIFVLRTTASPYLEAAAARAVLPRYIHTFFQLSLDAQEYYLAESAIDQALDLACDLCGTVLRYPSDEIQWMATVAFNRAVDLYILSESDDCRRWAEKAIKLADLGEKDCAMLGDLLRERLQKLS</sequence>
<evidence type="ECO:0000313" key="4">
    <source>
        <dbReference type="Proteomes" id="UP000275480"/>
    </source>
</evidence>
<feature type="region of interest" description="Disordered" evidence="2">
    <location>
        <begin position="1"/>
        <end position="80"/>
    </location>
</feature>
<evidence type="ECO:0000256" key="2">
    <source>
        <dbReference type="SAM" id="MobiDB-lite"/>
    </source>
</evidence>
<feature type="compositionally biased region" description="Basic and acidic residues" evidence="2">
    <location>
        <begin position="32"/>
        <end position="44"/>
    </location>
</feature>
<reference evidence="3 4" key="1">
    <citation type="submission" date="2018-07" db="EMBL/GenBank/DDBJ databases">
        <title>Identification of spontaneous genetic mutation associated with occurrence of a yellow conidial color mutant of Aspergillus flavus.</title>
        <authorList>
            <person name="Chang P.-K."/>
            <person name="Mack B.M."/>
            <person name="Scharfenstein L."/>
            <person name="Gilbert M.K."/>
        </authorList>
    </citation>
    <scope>NUCLEOTIDE SEQUENCE [LARGE SCALE GENOMIC DNA]</scope>
    <source>
        <strain evidence="3 4">CA14</strain>
    </source>
</reference>
<feature type="compositionally biased region" description="Low complexity" evidence="2">
    <location>
        <begin position="287"/>
        <end position="303"/>
    </location>
</feature>
<dbReference type="PANTHER" id="PTHR31986">
    <property type="entry name" value="REGULATOR OF DRUG SENSITIVITY 2"/>
    <property type="match status" value="1"/>
</dbReference>
<dbReference type="PANTHER" id="PTHR31986:SF7">
    <property type="entry name" value="REGULATOR OF DRUG SENSITIVITY 2"/>
    <property type="match status" value="1"/>
</dbReference>
<evidence type="ECO:0000256" key="1">
    <source>
        <dbReference type="ARBA" id="ARBA00023254"/>
    </source>
</evidence>
<dbReference type="Pfam" id="PF08631">
    <property type="entry name" value="SPO22"/>
    <property type="match status" value="2"/>
</dbReference>
<dbReference type="InterPro" id="IPR013940">
    <property type="entry name" value="Spo22/ZIP4/TEX11"/>
</dbReference>
<dbReference type="Proteomes" id="UP000275480">
    <property type="component" value="Unassembled WGS sequence"/>
</dbReference>
<name>A0AB74C847_ASPFL</name>
<feature type="region of interest" description="Disordered" evidence="2">
    <location>
        <begin position="283"/>
        <end position="312"/>
    </location>
</feature>
<dbReference type="GO" id="GO:0000977">
    <property type="term" value="F:RNA polymerase II transcription regulatory region sequence-specific DNA binding"/>
    <property type="evidence" value="ECO:0007669"/>
    <property type="project" value="TreeGrafter"/>
</dbReference>